<dbReference type="PANTHER" id="PTHR37480:SF1">
    <property type="entry name" value="ENOYL-[ACYL-CARRIER-PROTEIN] REDUCTASE [NADH]"/>
    <property type="match status" value="1"/>
</dbReference>
<comment type="caution">
    <text evidence="14">The sequence shown here is derived from an EMBL/GenBank/DDBJ whole genome shotgun (WGS) entry which is preliminary data.</text>
</comment>
<keyword evidence="8" id="KW-0443">Lipid metabolism</keyword>
<dbReference type="GO" id="GO:0004318">
    <property type="term" value="F:enoyl-[acyl-carrier-protein] reductase (NADH) activity"/>
    <property type="evidence" value="ECO:0007669"/>
    <property type="project" value="UniProtKB-EC"/>
</dbReference>
<dbReference type="NCBIfam" id="NF010177">
    <property type="entry name" value="PRK13656.1"/>
    <property type="match status" value="1"/>
</dbReference>
<dbReference type="Pfam" id="PF12241">
    <property type="entry name" value="Enoyl_reductase"/>
    <property type="match status" value="1"/>
</dbReference>
<dbReference type="EMBL" id="JBHTGL010000008">
    <property type="protein sequence ID" value="MFD0626770.1"/>
    <property type="molecule type" value="Genomic_DNA"/>
</dbReference>
<evidence type="ECO:0000313" key="15">
    <source>
        <dbReference type="Proteomes" id="UP001596915"/>
    </source>
</evidence>
<dbReference type="EC" id="1.3.1.44" evidence="3"/>
<proteinExistence type="predicted"/>
<evidence type="ECO:0000256" key="2">
    <source>
        <dbReference type="ARBA" id="ARBA00011245"/>
    </source>
</evidence>
<dbReference type="Proteomes" id="UP001596915">
    <property type="component" value="Unassembled WGS sequence"/>
</dbReference>
<evidence type="ECO:0000259" key="13">
    <source>
        <dbReference type="Pfam" id="PF12242"/>
    </source>
</evidence>
<dbReference type="InterPro" id="IPR024906">
    <property type="entry name" value="Eno_Rdtase_FAD-bd_dom"/>
</dbReference>
<keyword evidence="6 14" id="KW-0560">Oxidoreductase</keyword>
<evidence type="ECO:0000256" key="8">
    <source>
        <dbReference type="ARBA" id="ARBA00023098"/>
    </source>
</evidence>
<evidence type="ECO:0000313" key="14">
    <source>
        <dbReference type="EMBL" id="MFD0626770.1"/>
    </source>
</evidence>
<feature type="domain" description="Trans-2-enoyl-CoA reductase catalytic" evidence="12">
    <location>
        <begin position="84"/>
        <end position="314"/>
    </location>
</feature>
<evidence type="ECO:0000256" key="3">
    <source>
        <dbReference type="ARBA" id="ARBA00011983"/>
    </source>
</evidence>
<keyword evidence="15" id="KW-1185">Reference proteome</keyword>
<accession>A0ABW2WZ12</accession>
<feature type="domain" description="Enoyl reductase FAD binding" evidence="11">
    <location>
        <begin position="334"/>
        <end position="395"/>
    </location>
</feature>
<gene>
    <name evidence="14" type="primary">fabV</name>
    <name evidence="14" type="ORF">ACFQ2K_32810</name>
</gene>
<evidence type="ECO:0000256" key="7">
    <source>
        <dbReference type="ARBA" id="ARBA00023027"/>
    </source>
</evidence>
<name>A0ABW2WZ12_9ACTN</name>
<dbReference type="SUPFAM" id="SSF51735">
    <property type="entry name" value="NAD(P)-binding Rossmann-fold domains"/>
    <property type="match status" value="1"/>
</dbReference>
<protein>
    <recommendedName>
        <fullName evidence="3">trans-2-enoyl-CoA reductase (NAD(+))</fullName>
        <ecNumber evidence="3">1.3.1.44</ecNumber>
    </recommendedName>
</protein>
<dbReference type="Gene3D" id="3.40.50.720">
    <property type="entry name" value="NAD(P)-binding Rossmann-like Domain"/>
    <property type="match status" value="1"/>
</dbReference>
<evidence type="ECO:0000256" key="5">
    <source>
        <dbReference type="ARBA" id="ARBA00022832"/>
    </source>
</evidence>
<evidence type="ECO:0000256" key="1">
    <source>
        <dbReference type="ARBA" id="ARBA00005189"/>
    </source>
</evidence>
<comment type="pathway">
    <text evidence="1">Lipid metabolism.</text>
</comment>
<evidence type="ECO:0000256" key="10">
    <source>
        <dbReference type="ARBA" id="ARBA00048302"/>
    </source>
</evidence>
<organism evidence="14 15">
    <name type="scientific">Streptomyces sanglieri</name>
    <dbReference type="NCBI Taxonomy" id="193460"/>
    <lineage>
        <taxon>Bacteria</taxon>
        <taxon>Bacillati</taxon>
        <taxon>Actinomycetota</taxon>
        <taxon>Actinomycetes</taxon>
        <taxon>Kitasatosporales</taxon>
        <taxon>Streptomycetaceae</taxon>
        <taxon>Streptomyces</taxon>
    </lineage>
</organism>
<evidence type="ECO:0000256" key="6">
    <source>
        <dbReference type="ARBA" id="ARBA00023002"/>
    </source>
</evidence>
<reference evidence="15" key="1">
    <citation type="journal article" date="2019" name="Int. J. Syst. Evol. Microbiol.">
        <title>The Global Catalogue of Microorganisms (GCM) 10K type strain sequencing project: providing services to taxonomists for standard genome sequencing and annotation.</title>
        <authorList>
            <consortium name="The Broad Institute Genomics Platform"/>
            <consortium name="The Broad Institute Genome Sequencing Center for Infectious Disease"/>
            <person name="Wu L."/>
            <person name="Ma J."/>
        </authorList>
    </citation>
    <scope>NUCLEOTIDE SEQUENCE [LARGE SCALE GENOMIC DNA]</scope>
    <source>
        <strain evidence="15">JCM 12607</strain>
    </source>
</reference>
<dbReference type="PANTHER" id="PTHR37480">
    <property type="entry name" value="ENOYL-[ACYL-CARRIER-PROTEIN] REDUCTASE [NADH]"/>
    <property type="match status" value="1"/>
</dbReference>
<dbReference type="Pfam" id="PF12242">
    <property type="entry name" value="Eno-Rase_NADH_b"/>
    <property type="match status" value="1"/>
</dbReference>
<dbReference type="NCBIfam" id="NF043048">
    <property type="entry name" value="EnoyACPredFabV"/>
    <property type="match status" value="1"/>
</dbReference>
<dbReference type="InterPro" id="IPR036291">
    <property type="entry name" value="NAD(P)-bd_dom_sf"/>
</dbReference>
<evidence type="ECO:0000256" key="9">
    <source>
        <dbReference type="ARBA" id="ARBA00023160"/>
    </source>
</evidence>
<keyword evidence="5" id="KW-0276">Fatty acid metabolism</keyword>
<keyword evidence="9" id="KW-0275">Fatty acid biosynthesis</keyword>
<sequence>MIIQPMLRGALCANAHPDGCAERVRRDVAHARRQDRFTGPDRPRNVLVVGGSAGLGLAARIAVSIGAGAATLNVCQESPGTPNRTATPGWYNTVAAEAELEREGHYARTVVGDAFSDATKDRTIQTIRDDLGSVDLVVYSVAAPRRAHPETGRTHRSALKTIERPFSAKTYDSATGKVDRATVDPASEEEIRDTVTVMGGDDWRRWIDALQSADVLAPGARTVAFSYVGNTALAPTYRAGTLGRAKEHLEATGRDLDARLRRIGGRAVTAVMRALVTQASQVIPAQTLYTVLLGRVMREAGLQEGPMEQAYRLLGGLYPEALDPSAKPVPSVVTDELGRLRLDDLELRPDVQEEVDSRLARVDSDTVGQLGDPAAHRAESLALNGFGLPGVDYAAPTDPVRPLVDPVRVTNGQVRVPHG</sequence>
<dbReference type="InterPro" id="IPR050048">
    <property type="entry name" value="FabV-like_NADH_b"/>
</dbReference>
<keyword evidence="7" id="KW-0520">NAD</keyword>
<evidence type="ECO:0000259" key="12">
    <source>
        <dbReference type="Pfam" id="PF12241"/>
    </source>
</evidence>
<dbReference type="Pfam" id="PF07055">
    <property type="entry name" value="Eno-Rase_FAD_bd"/>
    <property type="match status" value="1"/>
</dbReference>
<evidence type="ECO:0000256" key="4">
    <source>
        <dbReference type="ARBA" id="ARBA00022516"/>
    </source>
</evidence>
<dbReference type="InterPro" id="IPR024910">
    <property type="entry name" value="Enoyl-CoA_Rdtase_cat_dom"/>
</dbReference>
<keyword evidence="4" id="KW-0444">Lipid biosynthesis</keyword>
<feature type="domain" description="Trans-2-enoyl-CoA reductase-like NAD(P)H binding" evidence="13">
    <location>
        <begin position="2"/>
        <end position="80"/>
    </location>
</feature>
<comment type="subunit">
    <text evidence="2">Monomer.</text>
</comment>
<comment type="catalytic activity">
    <reaction evidence="10">
        <text>a 2,3-saturated acyl-CoA + NAD(+) = a (2E)-enoyl-CoA + NADH + H(+)</text>
        <dbReference type="Rhea" id="RHEA:18177"/>
        <dbReference type="ChEBI" id="CHEBI:15378"/>
        <dbReference type="ChEBI" id="CHEBI:57540"/>
        <dbReference type="ChEBI" id="CHEBI:57945"/>
        <dbReference type="ChEBI" id="CHEBI:58856"/>
        <dbReference type="ChEBI" id="CHEBI:65111"/>
        <dbReference type="EC" id="1.3.1.44"/>
    </reaction>
</comment>
<evidence type="ECO:0000259" key="11">
    <source>
        <dbReference type="Pfam" id="PF07055"/>
    </source>
</evidence>
<dbReference type="InterPro" id="IPR010758">
    <property type="entry name" value="Trans-2-enoyl-CoA_reductase"/>
</dbReference>